<accession>A0ABD2PZB6</accession>
<feature type="region of interest" description="Disordered" evidence="2">
    <location>
        <begin position="210"/>
        <end position="329"/>
    </location>
</feature>
<feature type="compositionally biased region" description="Basic and acidic residues" evidence="2">
    <location>
        <begin position="271"/>
        <end position="283"/>
    </location>
</feature>
<feature type="compositionally biased region" description="Basic and acidic residues" evidence="2">
    <location>
        <begin position="294"/>
        <end position="305"/>
    </location>
</feature>
<protein>
    <submittedName>
        <fullName evidence="4">GTPase activating protein (SH3 domain) binding protein</fullName>
    </submittedName>
</protein>
<dbReference type="InterPro" id="IPR018222">
    <property type="entry name" value="Nuclear_transport_factor_2_euk"/>
</dbReference>
<dbReference type="Pfam" id="PF02136">
    <property type="entry name" value="NTF2"/>
    <property type="match status" value="1"/>
</dbReference>
<gene>
    <name evidence="4" type="primary">G3BP2</name>
    <name evidence="4" type="ORF">Ciccas_008966</name>
</gene>
<feature type="domain" description="NTF2" evidence="3">
    <location>
        <begin position="9"/>
        <end position="121"/>
    </location>
</feature>
<dbReference type="InterPro" id="IPR039539">
    <property type="entry name" value="Ras_GTPase_bind_prot"/>
</dbReference>
<proteinExistence type="predicted"/>
<keyword evidence="5" id="KW-1185">Reference proteome</keyword>
<dbReference type="CDD" id="cd00780">
    <property type="entry name" value="NTF2"/>
    <property type="match status" value="1"/>
</dbReference>
<dbReference type="PANTHER" id="PTHR10693:SF20">
    <property type="entry name" value="AT27578P"/>
    <property type="match status" value="1"/>
</dbReference>
<dbReference type="PANTHER" id="PTHR10693">
    <property type="entry name" value="RAS GTPASE-ACTIVATING PROTEIN-BINDING PROTEIN"/>
    <property type="match status" value="1"/>
</dbReference>
<comment type="caution">
    <text evidence="4">The sequence shown here is derived from an EMBL/GenBank/DDBJ whole genome shotgun (WGS) entry which is preliminary data.</text>
</comment>
<organism evidence="4 5">
    <name type="scientific">Cichlidogyrus casuarinus</name>
    <dbReference type="NCBI Taxonomy" id="1844966"/>
    <lineage>
        <taxon>Eukaryota</taxon>
        <taxon>Metazoa</taxon>
        <taxon>Spiralia</taxon>
        <taxon>Lophotrochozoa</taxon>
        <taxon>Platyhelminthes</taxon>
        <taxon>Monogenea</taxon>
        <taxon>Monopisthocotylea</taxon>
        <taxon>Dactylogyridea</taxon>
        <taxon>Ancyrocephalidae</taxon>
        <taxon>Cichlidogyrus</taxon>
    </lineage>
</organism>
<name>A0ABD2PZB6_9PLAT</name>
<evidence type="ECO:0000256" key="1">
    <source>
        <dbReference type="ARBA" id="ARBA00022884"/>
    </source>
</evidence>
<dbReference type="InterPro" id="IPR032710">
    <property type="entry name" value="NTF2-like_dom_sf"/>
</dbReference>
<evidence type="ECO:0000256" key="2">
    <source>
        <dbReference type="SAM" id="MobiDB-lite"/>
    </source>
</evidence>
<evidence type="ECO:0000259" key="3">
    <source>
        <dbReference type="PROSITE" id="PS50177"/>
    </source>
</evidence>
<dbReference type="Gene3D" id="3.10.450.50">
    <property type="match status" value="1"/>
</dbReference>
<sequence>MDPSDVAEVAEQFVLCYYNMMHESPNQLHRFYQENSSMIYEDNPVYGQKNIHNKFMRLNLNNSGVKVHVLQLDALKAHDKIVIQIAGEMSASCEWRRFMQTFVLGEVSSNNFFVMTDIFRFQDRVFADTPIKDHAHATTPNNVSASQAIQSNFIPTQADTTKLVPETPVMTPPKNTRQPTPINQQNGIEHIDQQVLPVGHGHKGGPVNATHETIKPIPTREVAASPVKPSQPPPPPMVELQPSIPKSWAEMASDAVPARPRASEPVAQTKADNEPSYPREQRGSARGGMRHGRNNNDRDGHEGGRFRGGGPRNTNRGAGIAIGAGGRRN</sequence>
<dbReference type="AlphaFoldDB" id="A0ABD2PZB6"/>
<evidence type="ECO:0000313" key="5">
    <source>
        <dbReference type="Proteomes" id="UP001626550"/>
    </source>
</evidence>
<feature type="compositionally biased region" description="Gly residues" evidence="2">
    <location>
        <begin position="320"/>
        <end position="329"/>
    </location>
</feature>
<dbReference type="Proteomes" id="UP001626550">
    <property type="component" value="Unassembled WGS sequence"/>
</dbReference>
<dbReference type="PROSITE" id="PS50177">
    <property type="entry name" value="NTF2_DOMAIN"/>
    <property type="match status" value="1"/>
</dbReference>
<keyword evidence="1" id="KW-0694">RNA-binding</keyword>
<reference evidence="4 5" key="1">
    <citation type="submission" date="2024-11" db="EMBL/GenBank/DDBJ databases">
        <title>Adaptive evolution of stress response genes in parasites aligns with host niche diversity.</title>
        <authorList>
            <person name="Hahn C."/>
            <person name="Resl P."/>
        </authorList>
    </citation>
    <scope>NUCLEOTIDE SEQUENCE [LARGE SCALE GENOMIC DNA]</scope>
    <source>
        <strain evidence="4">EGGRZ-B1_66</strain>
        <tissue evidence="4">Body</tissue>
    </source>
</reference>
<evidence type="ECO:0000313" key="4">
    <source>
        <dbReference type="EMBL" id="KAL3312438.1"/>
    </source>
</evidence>
<dbReference type="GO" id="GO:0005737">
    <property type="term" value="C:cytoplasm"/>
    <property type="evidence" value="ECO:0007669"/>
    <property type="project" value="UniProtKB-ARBA"/>
</dbReference>
<dbReference type="EMBL" id="JBJKFK010001700">
    <property type="protein sequence ID" value="KAL3312438.1"/>
    <property type="molecule type" value="Genomic_DNA"/>
</dbReference>
<dbReference type="GO" id="GO:0003723">
    <property type="term" value="F:RNA binding"/>
    <property type="evidence" value="ECO:0007669"/>
    <property type="project" value="UniProtKB-KW"/>
</dbReference>
<dbReference type="SUPFAM" id="SSF54427">
    <property type="entry name" value="NTF2-like"/>
    <property type="match status" value="1"/>
</dbReference>
<dbReference type="InterPro" id="IPR002075">
    <property type="entry name" value="NTF2_dom"/>
</dbReference>